<dbReference type="Gene3D" id="3.30.565.10">
    <property type="entry name" value="Histidine kinase-like ATPase, C-terminal domain"/>
    <property type="match status" value="1"/>
</dbReference>
<dbReference type="PANTHER" id="PTHR35526:SF3">
    <property type="entry name" value="ANTI-SIGMA-F FACTOR RSBW"/>
    <property type="match status" value="1"/>
</dbReference>
<reference evidence="3 4" key="1">
    <citation type="submission" date="2020-04" db="EMBL/GenBank/DDBJ databases">
        <title>MicrobeNet Type strains.</title>
        <authorList>
            <person name="Nicholson A.C."/>
        </authorList>
    </citation>
    <scope>NUCLEOTIDE SEQUENCE [LARGE SCALE GENOMIC DNA]</scope>
    <source>
        <strain evidence="3 4">DSM 40738</strain>
    </source>
</reference>
<dbReference type="GO" id="GO:0005524">
    <property type="term" value="F:ATP binding"/>
    <property type="evidence" value="ECO:0007669"/>
    <property type="project" value="UniProtKB-KW"/>
</dbReference>
<dbReference type="InterPro" id="IPR003594">
    <property type="entry name" value="HATPase_dom"/>
</dbReference>
<keyword evidence="4" id="KW-1185">Reference proteome</keyword>
<gene>
    <name evidence="3" type="ORF">HGA06_12410</name>
</gene>
<dbReference type="InterPro" id="IPR036890">
    <property type="entry name" value="HATPase_C_sf"/>
</dbReference>
<comment type="caution">
    <text evidence="3">The sequence shown here is derived from an EMBL/GenBank/DDBJ whole genome shotgun (WGS) entry which is preliminary data.</text>
</comment>
<organism evidence="3 4">
    <name type="scientific">Streptomyces somaliensis (strain ATCC 33201 / DSM 40738 / JCM 12659 / KCTC 9044 / NCTC 11332 / NRRL B-12077 / IP 733)</name>
    <dbReference type="NCBI Taxonomy" id="1134445"/>
    <lineage>
        <taxon>Bacteria</taxon>
        <taxon>Bacillati</taxon>
        <taxon>Actinomycetota</taxon>
        <taxon>Actinomycetes</taxon>
        <taxon>Kitasatosporales</taxon>
        <taxon>Streptomycetaceae</taxon>
        <taxon>Streptomyces</taxon>
    </lineage>
</organism>
<name>A0AA44IDP5_STRE0</name>
<evidence type="ECO:0000313" key="3">
    <source>
        <dbReference type="EMBL" id="NKY14934.1"/>
    </source>
</evidence>
<protein>
    <submittedName>
        <fullName evidence="3">ATP-binding protein</fullName>
    </submittedName>
</protein>
<evidence type="ECO:0000313" key="4">
    <source>
        <dbReference type="Proteomes" id="UP000570003"/>
    </source>
</evidence>
<dbReference type="EMBL" id="JAAXOU010000122">
    <property type="protein sequence ID" value="NKY14934.1"/>
    <property type="molecule type" value="Genomic_DNA"/>
</dbReference>
<dbReference type="SUPFAM" id="SSF55874">
    <property type="entry name" value="ATPase domain of HSP90 chaperone/DNA topoisomerase II/histidine kinase"/>
    <property type="match status" value="1"/>
</dbReference>
<dbReference type="AlphaFoldDB" id="A0AA44IDP5"/>
<accession>A0AA44IDP5</accession>
<keyword evidence="3" id="KW-0067">ATP-binding</keyword>
<dbReference type="GO" id="GO:0004674">
    <property type="term" value="F:protein serine/threonine kinase activity"/>
    <property type="evidence" value="ECO:0007669"/>
    <property type="project" value="UniProtKB-KW"/>
</dbReference>
<evidence type="ECO:0000259" key="2">
    <source>
        <dbReference type="Pfam" id="PF13581"/>
    </source>
</evidence>
<sequence length="156" mass="16328">MAGRRAAVIGRVAAEPGSQPPATIAGRSAASGFVVSFEPAVYRVGHMRRITAAYLRRHGPAVAPLIDDALLVVSELVANAIQHGKGKVGLKVTVLAGELRIEVSDGNTTPARPRAADDDAEDGRGLLLVAALTRTWGVSEDGRTTWCTLVLPDGRL</sequence>
<dbReference type="Pfam" id="PF13581">
    <property type="entry name" value="HATPase_c_2"/>
    <property type="match status" value="1"/>
</dbReference>
<proteinExistence type="predicted"/>
<feature type="domain" description="Histidine kinase/HSP90-like ATPase" evidence="2">
    <location>
        <begin position="41"/>
        <end position="146"/>
    </location>
</feature>
<dbReference type="CDD" id="cd16936">
    <property type="entry name" value="HATPase_RsbW-like"/>
    <property type="match status" value="1"/>
</dbReference>
<keyword evidence="1" id="KW-0808">Transferase</keyword>
<keyword evidence="1" id="KW-0418">Kinase</keyword>
<dbReference type="Proteomes" id="UP000570003">
    <property type="component" value="Unassembled WGS sequence"/>
</dbReference>
<keyword evidence="3" id="KW-0547">Nucleotide-binding</keyword>
<evidence type="ECO:0000256" key="1">
    <source>
        <dbReference type="ARBA" id="ARBA00022527"/>
    </source>
</evidence>
<keyword evidence="1" id="KW-0723">Serine/threonine-protein kinase</keyword>
<dbReference type="InterPro" id="IPR050267">
    <property type="entry name" value="Anti-sigma-factor_SerPK"/>
</dbReference>
<dbReference type="PANTHER" id="PTHR35526">
    <property type="entry name" value="ANTI-SIGMA-F FACTOR RSBW-RELATED"/>
    <property type="match status" value="1"/>
</dbReference>